<feature type="transmembrane region" description="Helical" evidence="1">
    <location>
        <begin position="41"/>
        <end position="60"/>
    </location>
</feature>
<name>A0A8J8SW90_HALGN</name>
<protein>
    <submittedName>
        <fullName evidence="2">Uncharacterized protein</fullName>
    </submittedName>
</protein>
<keyword evidence="3" id="KW-1185">Reference proteome</keyword>
<keyword evidence="1" id="KW-1133">Transmembrane helix</keyword>
<accession>A0A8J8SW90</accession>
<dbReference type="Proteomes" id="UP000785679">
    <property type="component" value="Unassembled WGS sequence"/>
</dbReference>
<reference evidence="2" key="1">
    <citation type="submission" date="2019-06" db="EMBL/GenBank/DDBJ databases">
        <authorList>
            <person name="Zheng W."/>
        </authorList>
    </citation>
    <scope>NUCLEOTIDE SEQUENCE</scope>
    <source>
        <strain evidence="2">QDHG01</strain>
    </source>
</reference>
<evidence type="ECO:0000256" key="1">
    <source>
        <dbReference type="SAM" id="Phobius"/>
    </source>
</evidence>
<sequence length="365" mass="41711">MYLEIFRLKQRFILTAYIQTILLMNIKQTPQYLTRNSCPSFKLGVLLLLIGAIVLAMLSFNEQDNSQVSVGKEIRFYCSIDLAQSDHHDVSTNYQEHSKHAGKRVTCEKANSVNATFSIVCALKTSKQQYKCVLAKIEGNYSKNLSVRSIGKIMEDHEAQNFDVQANNLDKDQQTMGLLEGMNHHELEILLHELSNYINEHPNDQQDLETFASSLMNKLMLHPQKRQLSYQDCPKYLTTTTSHYHCLPYCGSQQCSSCATIDPYFKNQTTYLCLGSASPIQEGDYTLQCCLGSVCRSFSITVNNSLPIFYDALINQTVRAGLIVNYQLPKQQLIAQCAQLFSHLITHRDYQHSTHLLQWLEETRQ</sequence>
<evidence type="ECO:0000313" key="3">
    <source>
        <dbReference type="Proteomes" id="UP000785679"/>
    </source>
</evidence>
<comment type="caution">
    <text evidence="2">The sequence shown here is derived from an EMBL/GenBank/DDBJ whole genome shotgun (WGS) entry which is preliminary data.</text>
</comment>
<keyword evidence="1" id="KW-0812">Transmembrane</keyword>
<proteinExistence type="predicted"/>
<keyword evidence="1" id="KW-0472">Membrane</keyword>
<dbReference type="EMBL" id="RRYP01020185">
    <property type="protein sequence ID" value="TNV73009.1"/>
    <property type="molecule type" value="Genomic_DNA"/>
</dbReference>
<dbReference type="AlphaFoldDB" id="A0A8J8SW90"/>
<organism evidence="2 3">
    <name type="scientific">Halteria grandinella</name>
    <dbReference type="NCBI Taxonomy" id="5974"/>
    <lineage>
        <taxon>Eukaryota</taxon>
        <taxon>Sar</taxon>
        <taxon>Alveolata</taxon>
        <taxon>Ciliophora</taxon>
        <taxon>Intramacronucleata</taxon>
        <taxon>Spirotrichea</taxon>
        <taxon>Stichotrichia</taxon>
        <taxon>Sporadotrichida</taxon>
        <taxon>Halteriidae</taxon>
        <taxon>Halteria</taxon>
    </lineage>
</organism>
<evidence type="ECO:0000313" key="2">
    <source>
        <dbReference type="EMBL" id="TNV73009.1"/>
    </source>
</evidence>
<gene>
    <name evidence="2" type="ORF">FGO68_gene6268</name>
</gene>